<dbReference type="EMBL" id="DRKP01000188">
    <property type="protein sequence ID" value="HEB97694.1"/>
    <property type="molecule type" value="Genomic_DNA"/>
</dbReference>
<reference evidence="6" key="1">
    <citation type="journal article" date="2020" name="mSystems">
        <title>Genome- and Community-Level Interaction Insights into Carbon Utilization and Element Cycling Functions of Hydrothermarchaeota in Hydrothermal Sediment.</title>
        <authorList>
            <person name="Zhou Z."/>
            <person name="Liu Y."/>
            <person name="Xu W."/>
            <person name="Pan J."/>
            <person name="Luo Z.H."/>
            <person name="Li M."/>
        </authorList>
    </citation>
    <scope>NUCLEOTIDE SEQUENCE [LARGE SCALE GENOMIC DNA]</scope>
    <source>
        <strain evidence="6">HyVt-443</strain>
    </source>
</reference>
<organism evidence="6">
    <name type="scientific">Sedimenticola thiotaurini</name>
    <dbReference type="NCBI Taxonomy" id="1543721"/>
    <lineage>
        <taxon>Bacteria</taxon>
        <taxon>Pseudomonadati</taxon>
        <taxon>Pseudomonadota</taxon>
        <taxon>Gammaproteobacteria</taxon>
        <taxon>Chromatiales</taxon>
        <taxon>Sedimenticolaceae</taxon>
        <taxon>Sedimenticola</taxon>
    </lineage>
</organism>
<evidence type="ECO:0000256" key="2">
    <source>
        <dbReference type="ARBA" id="ARBA00012528"/>
    </source>
</evidence>
<evidence type="ECO:0000256" key="3">
    <source>
        <dbReference type="ARBA" id="ARBA00034247"/>
    </source>
</evidence>
<dbReference type="SMART" id="SM00267">
    <property type="entry name" value="GGDEF"/>
    <property type="match status" value="1"/>
</dbReference>
<dbReference type="SUPFAM" id="SSF55073">
    <property type="entry name" value="Nucleotide cyclase"/>
    <property type="match status" value="1"/>
</dbReference>
<gene>
    <name evidence="6" type="ORF">ENI96_14825</name>
</gene>
<dbReference type="InterPro" id="IPR043128">
    <property type="entry name" value="Rev_trsase/Diguanyl_cyclase"/>
</dbReference>
<name>A0A831RRH4_9GAMM</name>
<evidence type="ECO:0000259" key="5">
    <source>
        <dbReference type="PROSITE" id="PS50887"/>
    </source>
</evidence>
<accession>A0A831RRH4</accession>
<dbReference type="FunFam" id="3.30.70.270:FF:000001">
    <property type="entry name" value="Diguanylate cyclase domain protein"/>
    <property type="match status" value="1"/>
</dbReference>
<feature type="coiled-coil region" evidence="4">
    <location>
        <begin position="192"/>
        <end position="219"/>
    </location>
</feature>
<dbReference type="CDD" id="cd01949">
    <property type="entry name" value="GGDEF"/>
    <property type="match status" value="1"/>
</dbReference>
<dbReference type="AlphaFoldDB" id="A0A831RRH4"/>
<dbReference type="Proteomes" id="UP000886251">
    <property type="component" value="Unassembled WGS sequence"/>
</dbReference>
<keyword evidence="4" id="KW-0175">Coiled coil</keyword>
<dbReference type="Gene3D" id="3.30.70.270">
    <property type="match status" value="1"/>
</dbReference>
<dbReference type="GO" id="GO:0043709">
    <property type="term" value="P:cell adhesion involved in single-species biofilm formation"/>
    <property type="evidence" value="ECO:0007669"/>
    <property type="project" value="TreeGrafter"/>
</dbReference>
<dbReference type="GO" id="GO:1902201">
    <property type="term" value="P:negative regulation of bacterial-type flagellum-dependent cell motility"/>
    <property type="evidence" value="ECO:0007669"/>
    <property type="project" value="TreeGrafter"/>
</dbReference>
<comment type="catalytic activity">
    <reaction evidence="3">
        <text>2 GTP = 3',3'-c-di-GMP + 2 diphosphate</text>
        <dbReference type="Rhea" id="RHEA:24898"/>
        <dbReference type="ChEBI" id="CHEBI:33019"/>
        <dbReference type="ChEBI" id="CHEBI:37565"/>
        <dbReference type="ChEBI" id="CHEBI:58805"/>
        <dbReference type="EC" id="2.7.7.65"/>
    </reaction>
</comment>
<dbReference type="Pfam" id="PF00990">
    <property type="entry name" value="GGDEF"/>
    <property type="match status" value="1"/>
</dbReference>
<comment type="cofactor">
    <cofactor evidence="1">
        <name>Mg(2+)</name>
        <dbReference type="ChEBI" id="CHEBI:18420"/>
    </cofactor>
</comment>
<feature type="domain" description="GGDEF" evidence="5">
    <location>
        <begin position="250"/>
        <end position="387"/>
    </location>
</feature>
<dbReference type="GO" id="GO:0005886">
    <property type="term" value="C:plasma membrane"/>
    <property type="evidence" value="ECO:0007669"/>
    <property type="project" value="TreeGrafter"/>
</dbReference>
<dbReference type="PROSITE" id="PS50887">
    <property type="entry name" value="GGDEF"/>
    <property type="match status" value="1"/>
</dbReference>
<evidence type="ECO:0000256" key="1">
    <source>
        <dbReference type="ARBA" id="ARBA00001946"/>
    </source>
</evidence>
<dbReference type="PANTHER" id="PTHR45138:SF9">
    <property type="entry name" value="DIGUANYLATE CYCLASE DGCM-RELATED"/>
    <property type="match status" value="1"/>
</dbReference>
<evidence type="ECO:0000313" key="6">
    <source>
        <dbReference type="EMBL" id="HEB97694.1"/>
    </source>
</evidence>
<proteinExistence type="predicted"/>
<dbReference type="InterPro" id="IPR029787">
    <property type="entry name" value="Nucleotide_cyclase"/>
</dbReference>
<dbReference type="GO" id="GO:0052621">
    <property type="term" value="F:diguanylate cyclase activity"/>
    <property type="evidence" value="ECO:0007669"/>
    <property type="project" value="UniProtKB-EC"/>
</dbReference>
<protein>
    <recommendedName>
        <fullName evidence="2">diguanylate cyclase</fullName>
        <ecNumber evidence="2">2.7.7.65</ecNumber>
    </recommendedName>
</protein>
<dbReference type="InterPro" id="IPR050469">
    <property type="entry name" value="Diguanylate_Cyclase"/>
</dbReference>
<comment type="caution">
    <text evidence="6">The sequence shown here is derived from an EMBL/GenBank/DDBJ whole genome shotgun (WGS) entry which is preliminary data.</text>
</comment>
<evidence type="ECO:0000256" key="4">
    <source>
        <dbReference type="SAM" id="Coils"/>
    </source>
</evidence>
<dbReference type="NCBIfam" id="TIGR00254">
    <property type="entry name" value="GGDEF"/>
    <property type="match status" value="1"/>
</dbReference>
<sequence length="391" mass="43902">MCTAARCRTRTGFAPQSTQPADARNLKTTVVGRPGLDPQAEGRTMMQEHTEYQRSIEIIRNAIPRMSELKIPITPNNYAVWYEYLNDSNQELRDEMDALLSRGQPITNNEMRALYERYLEKNDEKLQVAKQALGQVVNALMQHIDQAGGHYSRFSSELNSIASSLEEDTSGEDLNALMDRAMRATRAALKHGEELKQQISSLASEMEEVRNRLAHSQEQARRDALTGLLNRLAFQEILEQLPAMAETDGHLPCLLILDIDHFKRVNDTHGHLVGDHTLRQVAQEIEASIRGRDQVARFGGEEFAVLLRDTPRSGCVAVAENIRSNVEKTLVELPADLAQDLVLSVTISIGGAHYRIGEPAEALVERADRNLYRSKQEGRNRVTWEEAVPVS</sequence>
<dbReference type="PANTHER" id="PTHR45138">
    <property type="entry name" value="REGULATORY COMPONENTS OF SENSORY TRANSDUCTION SYSTEM"/>
    <property type="match status" value="1"/>
</dbReference>
<dbReference type="InterPro" id="IPR000160">
    <property type="entry name" value="GGDEF_dom"/>
</dbReference>
<dbReference type="EC" id="2.7.7.65" evidence="2"/>